<evidence type="ECO:0000256" key="1">
    <source>
        <dbReference type="ARBA" id="ARBA00022801"/>
    </source>
</evidence>
<dbReference type="InterPro" id="IPR007527">
    <property type="entry name" value="Znf_SWIM"/>
</dbReference>
<name>A0ABW5DA63_9BACT</name>
<evidence type="ECO:0000313" key="7">
    <source>
        <dbReference type="Proteomes" id="UP001597375"/>
    </source>
</evidence>
<dbReference type="RefSeq" id="WP_386820779.1">
    <property type="nucleotide sequence ID" value="NZ_JBHUIT010000031.1"/>
</dbReference>
<keyword evidence="1" id="KW-0378">Hydrolase</keyword>
<protein>
    <submittedName>
        <fullName evidence="6">SNF2-related protein</fullName>
    </submittedName>
</protein>
<dbReference type="SMART" id="SM00487">
    <property type="entry name" value="DEXDc"/>
    <property type="match status" value="1"/>
</dbReference>
<dbReference type="PROSITE" id="PS50966">
    <property type="entry name" value="ZF_SWIM"/>
    <property type="match status" value="1"/>
</dbReference>
<keyword evidence="2" id="KW-0479">Metal-binding</keyword>
<dbReference type="InterPro" id="IPR014001">
    <property type="entry name" value="Helicase_ATP-bd"/>
</dbReference>
<evidence type="ECO:0000259" key="3">
    <source>
        <dbReference type="PROSITE" id="PS50966"/>
    </source>
</evidence>
<dbReference type="Gene3D" id="3.40.50.10810">
    <property type="entry name" value="Tandem AAA-ATPase domain"/>
    <property type="match status" value="1"/>
</dbReference>
<dbReference type="InterPro" id="IPR049730">
    <property type="entry name" value="SNF2/RAD54-like_C"/>
</dbReference>
<dbReference type="Gene3D" id="3.40.50.300">
    <property type="entry name" value="P-loop containing nucleotide triphosphate hydrolases"/>
    <property type="match status" value="1"/>
</dbReference>
<dbReference type="InterPro" id="IPR027417">
    <property type="entry name" value="P-loop_NTPase"/>
</dbReference>
<dbReference type="SMART" id="SM00490">
    <property type="entry name" value="HELICc"/>
    <property type="match status" value="1"/>
</dbReference>
<evidence type="ECO:0000259" key="4">
    <source>
        <dbReference type="PROSITE" id="PS51192"/>
    </source>
</evidence>
<dbReference type="EMBL" id="JBHUIT010000031">
    <property type="protein sequence ID" value="MFD2257480.1"/>
    <property type="molecule type" value="Genomic_DNA"/>
</dbReference>
<accession>A0ABW5DA63</accession>
<dbReference type="SUPFAM" id="SSF52540">
    <property type="entry name" value="P-loop containing nucleoside triphosphate hydrolases"/>
    <property type="match status" value="2"/>
</dbReference>
<dbReference type="PROSITE" id="PS51192">
    <property type="entry name" value="HELICASE_ATP_BIND_1"/>
    <property type="match status" value="1"/>
</dbReference>
<organism evidence="6 7">
    <name type="scientific">Luteolibacter algae</name>
    <dbReference type="NCBI Taxonomy" id="454151"/>
    <lineage>
        <taxon>Bacteria</taxon>
        <taxon>Pseudomonadati</taxon>
        <taxon>Verrucomicrobiota</taxon>
        <taxon>Verrucomicrobiia</taxon>
        <taxon>Verrucomicrobiales</taxon>
        <taxon>Verrucomicrobiaceae</taxon>
        <taxon>Luteolibacter</taxon>
    </lineage>
</organism>
<dbReference type="Pfam" id="PF00271">
    <property type="entry name" value="Helicase_C"/>
    <property type="match status" value="1"/>
</dbReference>
<dbReference type="PANTHER" id="PTHR10799">
    <property type="entry name" value="SNF2/RAD54 HELICASE FAMILY"/>
    <property type="match status" value="1"/>
</dbReference>
<sequence>MLSFDETTLRKAAAWQDFKEAQSLLNIGAVDEAERTPNGWKGSVRLGKRVYRASVDAKTPTWLDANCSCPANRREGTFCPHAIAIGLHLVSPPPATKKVPQPQPQKQTAPAPLQLPRLAWQIRFQGPWERAMEKGHAAIALSPSDHEPTPADDKLTAWLIDQKAHSKTTLQLALSPKTLPGFLHQIRNHPRISAGENPLSIDSGAQLHLADCTLKGEHIHLMPGTDRCFSVGDSFWKLKPGNLSRIGSGKIPPSILPYFTTLAEGKPCRLSVPAFLTHLDSLHSYLDFTGSEWFESLQFTPATPVITLRIDGGSSRLTAALQVSYTEENLPILDGQKVITRNPLAEVAALKTLAARTGSPGSTTIHEIRSAPDIQNFLTKSVKNLPSTWKIEFSPTAEKLSSSYVFISPEIKILTSDDDQMSFDLTFRSDSGAVIPTAEIRRLLRSGNPAGQQLKGKQIILSDDIESLIDPLFEDLDLKQENGHFSAKKASAAIIREIAHNLDRSTPKTVPDDNSQVIHIPEINAELRPYQAKGFSWLVNRLDKYEGALLADDMGLGKTLQTITCIEYFLRSYSQSGPVIIVVTTSLLGNWLAEFNRFAPERRVITLHGAHRDKLRADILPGDVILTTYGTLARDLAYHLKQEYSLAVIDEASLIRNPDTDHSKAVAKLNATRRLALTGTPVENSARDLWSIFRFIQPGWLGTRKDFQERYEIPLKSPDTSAQASTLLRLKTSPFVLRRTKLEVAPELPSKIIINEYCTLSKEQLATYRDLQKEGLRKIDEIRQSGQKAAARMATLTTLLRLRQTCCDLALFDSEKLKKLPVPRRSAKLERLLEICEQSISSGSKILVFSQFQKQLIEIESQLDSLGIASLRLDGQTRNRQVLVNEFQDPEGPPVFLISLKAGGYGLNLTAADIVVHFDPWWNPAAEAQATDRAHRIGQTKPVTVYRLLTRGTVEEKVVELQSTKQALADSLDENVTPTDAPAYTAADLERLLS</sequence>
<dbReference type="InterPro" id="IPR038718">
    <property type="entry name" value="SNF2-like_sf"/>
</dbReference>
<dbReference type="CDD" id="cd18793">
    <property type="entry name" value="SF2_C_SNF"/>
    <property type="match status" value="1"/>
</dbReference>
<comment type="caution">
    <text evidence="6">The sequence shown here is derived from an EMBL/GenBank/DDBJ whole genome shotgun (WGS) entry which is preliminary data.</text>
</comment>
<feature type="domain" description="Helicase C-terminal" evidence="5">
    <location>
        <begin position="828"/>
        <end position="983"/>
    </location>
</feature>
<feature type="domain" description="Helicase ATP-binding" evidence="4">
    <location>
        <begin position="539"/>
        <end position="699"/>
    </location>
</feature>
<keyword evidence="7" id="KW-1185">Reference proteome</keyword>
<dbReference type="InterPro" id="IPR000330">
    <property type="entry name" value="SNF2_N"/>
</dbReference>
<keyword evidence="2" id="KW-0863">Zinc-finger</keyword>
<gene>
    <name evidence="6" type="ORF">ACFSSA_12425</name>
</gene>
<dbReference type="Proteomes" id="UP001597375">
    <property type="component" value="Unassembled WGS sequence"/>
</dbReference>
<reference evidence="7" key="1">
    <citation type="journal article" date="2019" name="Int. J. Syst. Evol. Microbiol.">
        <title>The Global Catalogue of Microorganisms (GCM) 10K type strain sequencing project: providing services to taxonomists for standard genome sequencing and annotation.</title>
        <authorList>
            <consortium name="The Broad Institute Genomics Platform"/>
            <consortium name="The Broad Institute Genome Sequencing Center for Infectious Disease"/>
            <person name="Wu L."/>
            <person name="Ma J."/>
        </authorList>
    </citation>
    <scope>NUCLEOTIDE SEQUENCE [LARGE SCALE GENOMIC DNA]</scope>
    <source>
        <strain evidence="7">CGMCC 4.7106</strain>
    </source>
</reference>
<feature type="domain" description="SWIM-type" evidence="3">
    <location>
        <begin position="51"/>
        <end position="90"/>
    </location>
</feature>
<keyword evidence="2" id="KW-0862">Zinc</keyword>
<dbReference type="PROSITE" id="PS51194">
    <property type="entry name" value="HELICASE_CTER"/>
    <property type="match status" value="1"/>
</dbReference>
<evidence type="ECO:0000313" key="6">
    <source>
        <dbReference type="EMBL" id="MFD2257480.1"/>
    </source>
</evidence>
<dbReference type="Pfam" id="PF00176">
    <property type="entry name" value="SNF2-rel_dom"/>
    <property type="match status" value="1"/>
</dbReference>
<evidence type="ECO:0000259" key="5">
    <source>
        <dbReference type="PROSITE" id="PS51194"/>
    </source>
</evidence>
<proteinExistence type="predicted"/>
<dbReference type="InterPro" id="IPR001650">
    <property type="entry name" value="Helicase_C-like"/>
</dbReference>
<evidence type="ECO:0000256" key="2">
    <source>
        <dbReference type="PROSITE-ProRule" id="PRU00325"/>
    </source>
</evidence>